<feature type="transmembrane region" description="Helical" evidence="1">
    <location>
        <begin position="121"/>
        <end position="147"/>
    </location>
</feature>
<keyword evidence="1" id="KW-0472">Membrane</keyword>
<feature type="transmembrane region" description="Helical" evidence="1">
    <location>
        <begin position="168"/>
        <end position="191"/>
    </location>
</feature>
<feature type="transmembrane region" description="Helical" evidence="1">
    <location>
        <begin position="211"/>
        <end position="233"/>
    </location>
</feature>
<feature type="transmembrane region" description="Helical" evidence="1">
    <location>
        <begin position="19"/>
        <end position="35"/>
    </location>
</feature>
<keyword evidence="1" id="KW-1133">Transmembrane helix</keyword>
<proteinExistence type="predicted"/>
<protein>
    <submittedName>
        <fullName evidence="2">Uncharacterized protein</fullName>
    </submittedName>
</protein>
<evidence type="ECO:0000313" key="3">
    <source>
        <dbReference type="Proteomes" id="UP000254701"/>
    </source>
</evidence>
<reference evidence="2 3" key="1">
    <citation type="submission" date="2018-06" db="EMBL/GenBank/DDBJ databases">
        <authorList>
            <consortium name="Pathogen Informatics"/>
            <person name="Doyle S."/>
        </authorList>
    </citation>
    <scope>NUCLEOTIDE SEQUENCE [LARGE SCALE GENOMIC DNA]</scope>
    <source>
        <strain evidence="2 3">NCTC10684</strain>
    </source>
</reference>
<name>A0A380WHC2_AMIAI</name>
<feature type="transmembrane region" description="Helical" evidence="1">
    <location>
        <begin position="88"/>
        <end position="109"/>
    </location>
</feature>
<keyword evidence="1" id="KW-0812">Transmembrane</keyword>
<dbReference type="OrthoDB" id="8098971at2"/>
<dbReference type="EMBL" id="UFSM01000001">
    <property type="protein sequence ID" value="SUU88393.1"/>
    <property type="molecule type" value="Genomic_DNA"/>
</dbReference>
<dbReference type="AlphaFoldDB" id="A0A380WHC2"/>
<dbReference type="Proteomes" id="UP000254701">
    <property type="component" value="Unassembled WGS sequence"/>
</dbReference>
<accession>A0A380WHC2</accession>
<organism evidence="2 3">
    <name type="scientific">Aminobacter aminovorans</name>
    <name type="common">Chelatobacter heintzii</name>
    <dbReference type="NCBI Taxonomy" id="83263"/>
    <lineage>
        <taxon>Bacteria</taxon>
        <taxon>Pseudomonadati</taxon>
        <taxon>Pseudomonadota</taxon>
        <taxon>Alphaproteobacteria</taxon>
        <taxon>Hyphomicrobiales</taxon>
        <taxon>Phyllobacteriaceae</taxon>
        <taxon>Aminobacter</taxon>
    </lineage>
</organism>
<dbReference type="RefSeq" id="WP_115730737.1">
    <property type="nucleotide sequence ID" value="NZ_BAAAVY010000010.1"/>
</dbReference>
<gene>
    <name evidence="2" type="ORF">NCTC10684_01605</name>
</gene>
<feature type="transmembrane region" description="Helical" evidence="1">
    <location>
        <begin position="47"/>
        <end position="68"/>
    </location>
</feature>
<evidence type="ECO:0000313" key="2">
    <source>
        <dbReference type="EMBL" id="SUU88393.1"/>
    </source>
</evidence>
<sequence>MENGGNIWSTSLRIMKKEIIYVLAYCAMIVVFLMIEEKMENTSASSIALTFASAMLAIPAHLSVLSRLGTADAMRELQSKSSRYIGSFVFRTIVLGVISCAPMLALVIFLSGNNWGRTSLIATAVLALLLSAALVFAKWGTMLPAIVMQSDKTFAAAGRRGRMSFFYAFPRLLVSFGLLSVVQILAIAAAANMLGAGDSYFPAAGGFDFGLLLSAMIGTAISSYQIVMTAVILSRSYLRAENAANGRDLVAVETR</sequence>
<evidence type="ECO:0000256" key="1">
    <source>
        <dbReference type="SAM" id="Phobius"/>
    </source>
</evidence>